<dbReference type="Pfam" id="PF11333">
    <property type="entry name" value="DUF3135"/>
    <property type="match status" value="1"/>
</dbReference>
<sequence>MSLPDFDTLKAMAERGDGELEKLLQAEMENILQGMSQERQRKLLGWQFQINCQKELSRNQEDYYVRLSNMLCLSYQKMLFELEGMKEKMASLPTSTSLLHQELGEVVPFQGPPRE</sequence>
<evidence type="ECO:0000313" key="1">
    <source>
        <dbReference type="EMBL" id="QQB20869.1"/>
    </source>
</evidence>
<dbReference type="RefSeq" id="WP_052448142.1">
    <property type="nucleotide sequence ID" value="NZ_CAWMFX010000052.1"/>
</dbReference>
<proteinExistence type="predicted"/>
<gene>
    <name evidence="1" type="ORF">I6H43_04885</name>
</gene>
<dbReference type="Proteomes" id="UP000595481">
    <property type="component" value="Chromosome"/>
</dbReference>
<reference evidence="1 2" key="1">
    <citation type="submission" date="2020-12" db="EMBL/GenBank/DDBJ databases">
        <title>FDA dAtabase for Regulatory Grade micrObial Sequences (FDA-ARGOS): Supporting development and validation of Infectious Disease Dx tests.</title>
        <authorList>
            <person name="Sproer C."/>
            <person name="Gronow S."/>
            <person name="Severitt S."/>
            <person name="Schroder I."/>
            <person name="Tallon L."/>
            <person name="Sadzewicz L."/>
            <person name="Zhao X."/>
            <person name="Boylan J."/>
            <person name="Ott S."/>
            <person name="Bowen H."/>
            <person name="Vavikolanu K."/>
            <person name="Mehta A."/>
            <person name="Aluvathingal J."/>
            <person name="Nadendla S."/>
            <person name="Lowell S."/>
            <person name="Myers T."/>
            <person name="Yan Y."/>
            <person name="Sichtig H."/>
        </authorList>
    </citation>
    <scope>NUCLEOTIDE SEQUENCE [LARGE SCALE GENOMIC DNA]</scope>
    <source>
        <strain evidence="1 2">FDAARGOS_986</strain>
    </source>
</reference>
<protein>
    <submittedName>
        <fullName evidence="1">DUF3135 domain-containing protein</fullName>
    </submittedName>
</protein>
<accession>A0A7T4DQT6</accession>
<organism evidence="1 2">
    <name type="scientific">Aeromonas jandaei</name>
    <dbReference type="NCBI Taxonomy" id="650"/>
    <lineage>
        <taxon>Bacteria</taxon>
        <taxon>Pseudomonadati</taxon>
        <taxon>Pseudomonadota</taxon>
        <taxon>Gammaproteobacteria</taxon>
        <taxon>Aeromonadales</taxon>
        <taxon>Aeromonadaceae</taxon>
        <taxon>Aeromonas</taxon>
    </lineage>
</organism>
<dbReference type="EMBL" id="CP066092">
    <property type="protein sequence ID" value="QQB20869.1"/>
    <property type="molecule type" value="Genomic_DNA"/>
</dbReference>
<name>A0A7T4DQT6_AERJA</name>
<evidence type="ECO:0000313" key="2">
    <source>
        <dbReference type="Proteomes" id="UP000595481"/>
    </source>
</evidence>
<keyword evidence="2" id="KW-1185">Reference proteome</keyword>
<dbReference type="GeneID" id="69550592"/>
<dbReference type="InterPro" id="IPR021482">
    <property type="entry name" value="DUF3135"/>
</dbReference>